<keyword evidence="11 18" id="KW-0413">Isomerase</keyword>
<proteinExistence type="inferred from homology"/>
<organism evidence="22 23">
    <name type="scientific">Tepidibacillus fermentans</name>
    <dbReference type="NCBI Taxonomy" id="1281767"/>
    <lineage>
        <taxon>Bacteria</taxon>
        <taxon>Bacillati</taxon>
        <taxon>Bacillota</taxon>
        <taxon>Bacilli</taxon>
        <taxon>Bacillales</taxon>
        <taxon>Bacillaceae</taxon>
        <taxon>Tepidibacillus</taxon>
    </lineage>
</organism>
<dbReference type="GO" id="GO:0052856">
    <property type="term" value="F:NAD(P)HX epimerase activity"/>
    <property type="evidence" value="ECO:0007669"/>
    <property type="project" value="UniProtKB-UniRule"/>
</dbReference>
<feature type="binding site" evidence="18">
    <location>
        <position position="58"/>
    </location>
    <ligand>
        <name>K(+)</name>
        <dbReference type="ChEBI" id="CHEBI:29103"/>
    </ligand>
</feature>
<evidence type="ECO:0000256" key="2">
    <source>
        <dbReference type="ARBA" id="ARBA00000909"/>
    </source>
</evidence>
<evidence type="ECO:0000256" key="11">
    <source>
        <dbReference type="ARBA" id="ARBA00023235"/>
    </source>
</evidence>
<dbReference type="HAMAP" id="MF_01966">
    <property type="entry name" value="NADHX_epimerase"/>
    <property type="match status" value="1"/>
</dbReference>
<evidence type="ECO:0000256" key="19">
    <source>
        <dbReference type="PIRNR" id="PIRNR017184"/>
    </source>
</evidence>
<keyword evidence="23" id="KW-1185">Reference proteome</keyword>
<comment type="cofactor">
    <cofactor evidence="17">
        <name>Mg(2+)</name>
        <dbReference type="ChEBI" id="CHEBI:18420"/>
    </cofactor>
</comment>
<dbReference type="RefSeq" id="WP_132770585.1">
    <property type="nucleotide sequence ID" value="NZ_SMAB01000028.1"/>
</dbReference>
<accession>A0A4R3K6D6</accession>
<evidence type="ECO:0000313" key="22">
    <source>
        <dbReference type="EMBL" id="TCS78355.1"/>
    </source>
</evidence>
<gene>
    <name evidence="17" type="primary">nnrD</name>
    <name evidence="18" type="synonym">nnrE</name>
    <name evidence="22" type="ORF">EDD72_1282</name>
</gene>
<dbReference type="EMBL" id="SMAB01000028">
    <property type="protein sequence ID" value="TCS78355.1"/>
    <property type="molecule type" value="Genomic_DNA"/>
</dbReference>
<comment type="function">
    <text evidence="17">Catalyzes the dehydration of the S-form of NAD(P)HX at the expense of ADP, which is converted to AMP. Together with NAD(P)HX epimerase, which catalyzes the epimerization of the S- and R-forms, the enzyme allows the repair of both epimers of NAD(P)HX, a damaged form of NAD(P)H that is a result of enzymatic or heat-dependent hydration.</text>
</comment>
<feature type="domain" description="YjeF N-terminal" evidence="21">
    <location>
        <begin position="9"/>
        <end position="218"/>
    </location>
</feature>
<feature type="binding site" evidence="18">
    <location>
        <begin position="57"/>
        <end position="61"/>
    </location>
    <ligand>
        <name>(6S)-NADPHX</name>
        <dbReference type="ChEBI" id="CHEBI:64076"/>
    </ligand>
</feature>
<comment type="caution">
    <text evidence="18">Lacks conserved residue(s) required for the propagation of feature annotation.</text>
</comment>
<evidence type="ECO:0000259" key="20">
    <source>
        <dbReference type="PROSITE" id="PS51383"/>
    </source>
</evidence>
<evidence type="ECO:0000256" key="9">
    <source>
        <dbReference type="ARBA" id="ARBA00022958"/>
    </source>
</evidence>
<evidence type="ECO:0000256" key="15">
    <source>
        <dbReference type="ARBA" id="ARBA00048238"/>
    </source>
</evidence>
<feature type="binding site" evidence="17">
    <location>
        <begin position="422"/>
        <end position="426"/>
    </location>
    <ligand>
        <name>AMP</name>
        <dbReference type="ChEBI" id="CHEBI:456215"/>
    </ligand>
</feature>
<evidence type="ECO:0000256" key="5">
    <source>
        <dbReference type="ARBA" id="ARBA00022723"/>
    </source>
</evidence>
<dbReference type="EC" id="4.2.1.136" evidence="19"/>
<evidence type="ECO:0000256" key="18">
    <source>
        <dbReference type="HAMAP-Rule" id="MF_01966"/>
    </source>
</evidence>
<comment type="subunit">
    <text evidence="17">Homotetramer.</text>
</comment>
<keyword evidence="8 17" id="KW-0521">NADP</keyword>
<dbReference type="GO" id="GO:0046872">
    <property type="term" value="F:metal ion binding"/>
    <property type="evidence" value="ECO:0007669"/>
    <property type="project" value="UniProtKB-UniRule"/>
</dbReference>
<dbReference type="PANTHER" id="PTHR12592:SF0">
    <property type="entry name" value="ATP-DEPENDENT (S)-NAD(P)H-HYDRATE DEHYDRATASE"/>
    <property type="match status" value="1"/>
</dbReference>
<reference evidence="22 23" key="1">
    <citation type="submission" date="2019-03" db="EMBL/GenBank/DDBJ databases">
        <title>Genomic Encyclopedia of Type Strains, Phase IV (KMG-IV): sequencing the most valuable type-strain genomes for metagenomic binning, comparative biology and taxonomic classification.</title>
        <authorList>
            <person name="Goeker M."/>
        </authorList>
    </citation>
    <scope>NUCLEOTIDE SEQUENCE [LARGE SCALE GENOMIC DNA]</scope>
    <source>
        <strain evidence="22 23">DSM 23802</strain>
    </source>
</reference>
<dbReference type="PIRSF" id="PIRSF017184">
    <property type="entry name" value="Nnr"/>
    <property type="match status" value="1"/>
</dbReference>
<feature type="domain" description="YjeF C-terminal" evidence="20">
    <location>
        <begin position="228"/>
        <end position="510"/>
    </location>
</feature>
<keyword evidence="7 17" id="KW-0067">ATP-binding</keyword>
<evidence type="ECO:0000256" key="6">
    <source>
        <dbReference type="ARBA" id="ARBA00022741"/>
    </source>
</evidence>
<feature type="binding site" evidence="17">
    <location>
        <position position="452"/>
    </location>
    <ligand>
        <name>(6S)-NADPHX</name>
        <dbReference type="ChEBI" id="CHEBI:64076"/>
    </ligand>
</feature>
<comment type="function">
    <text evidence="14 19">Bifunctional enzyme that catalyzes the epimerization of the S- and R-forms of NAD(P)HX and the dehydration of the S-form of NAD(P)HX at the expense of ADP, which is converted to AMP. This allows the repair of both epimers of NAD(P)HX, a damaged form of NAD(P)H that is a result of enzymatic or heat-dependent hydration.</text>
</comment>
<dbReference type="InterPro" id="IPR036652">
    <property type="entry name" value="YjeF_N_dom_sf"/>
</dbReference>
<dbReference type="SUPFAM" id="SSF53613">
    <property type="entry name" value="Ribokinase-like"/>
    <property type="match status" value="1"/>
</dbReference>
<sequence length="514" mass="55130">MLLVTAEEMREMDRKTIEEIGIPSSVLMENAGVHVARKIKERVSDSAKVLVLAGHGNNGGDGFVTARHLGNAGYDVVTWIIGNLDKSTVETRMHYLALVKSQYPVNFYNEELKKTLFKTMEQADVIVDALLGTGAKGGLREPIAGIIQYANQTKAFKVAVDMPSGVDSNTGEIINQAFLADLTVTFALPKIGQFIYPGANFVGELEVADISIPPVVSTSLGIKRYLITEEWLKDKLPIRKANSHKGTYGHALLIGGSKGMPGAPTLATMAALRSGAGLTTVVVPKSIQAMVFSHVPEAICIGSNETSTGHLDFSTLAPLITNSQKYTALGIGPGMGVWDHGLTELRKVITSYSGPLVIDADGLNLLSKNPRLLLERNGVTVITPHPGEMARLIGKDIQYVEQNRLQVAHEFAKTYQVYLVLKGAHSIIATPQGELYLNTTGGPELAKGGTGDVLTGMLTGFLAQRLPVLHAVLLAVYLHGVAGTLASKPSNYSTLARDLVEQIGYAIQQIVESR</sequence>
<comment type="similarity">
    <text evidence="3 19">In the N-terminal section; belongs to the NnrE/AIBP family.</text>
</comment>
<dbReference type="EC" id="5.1.99.6" evidence="19"/>
<dbReference type="GO" id="GO:0110051">
    <property type="term" value="P:metabolite repair"/>
    <property type="evidence" value="ECO:0007669"/>
    <property type="project" value="TreeGrafter"/>
</dbReference>
<dbReference type="SUPFAM" id="SSF64153">
    <property type="entry name" value="YjeF N-terminal domain-like"/>
    <property type="match status" value="1"/>
</dbReference>
<dbReference type="InterPro" id="IPR017953">
    <property type="entry name" value="Carbohydrate_kinase_pred_CS"/>
</dbReference>
<feature type="binding site" evidence="18">
    <location>
        <position position="164"/>
    </location>
    <ligand>
        <name>K(+)</name>
        <dbReference type="ChEBI" id="CHEBI:29103"/>
    </ligand>
</feature>
<comment type="function">
    <text evidence="18">Catalyzes the epimerization of the S- and R-forms of NAD(P)HX, a damaged form of NAD(P)H that is a result of enzymatic or heat-dependent hydration. This is a prerequisite for the S-specific NAD(P)H-hydrate dehydratase to allow the repair of both epimers of NAD(P)HX.</text>
</comment>
<evidence type="ECO:0000256" key="1">
    <source>
        <dbReference type="ARBA" id="ARBA00000013"/>
    </source>
</evidence>
<evidence type="ECO:0000256" key="12">
    <source>
        <dbReference type="ARBA" id="ARBA00023239"/>
    </source>
</evidence>
<evidence type="ECO:0000256" key="13">
    <source>
        <dbReference type="ARBA" id="ARBA00023268"/>
    </source>
</evidence>
<evidence type="ECO:0000256" key="3">
    <source>
        <dbReference type="ARBA" id="ARBA00006001"/>
    </source>
</evidence>
<keyword evidence="10 17" id="KW-0520">NAD</keyword>
<keyword evidence="12 17" id="KW-0456">Lyase</keyword>
<feature type="binding site" evidence="18">
    <location>
        <begin position="132"/>
        <end position="138"/>
    </location>
    <ligand>
        <name>(6S)-NADPHX</name>
        <dbReference type="ChEBI" id="CHEBI:64076"/>
    </ligand>
</feature>
<comment type="similarity">
    <text evidence="18">Belongs to the NnrE/AIBP family.</text>
</comment>
<dbReference type="PROSITE" id="PS51385">
    <property type="entry name" value="YJEF_N"/>
    <property type="match status" value="1"/>
</dbReference>
<dbReference type="PANTHER" id="PTHR12592">
    <property type="entry name" value="ATP-DEPENDENT (S)-NAD(P)H-HYDRATE DEHYDRATASE FAMILY MEMBER"/>
    <property type="match status" value="1"/>
</dbReference>
<comment type="similarity">
    <text evidence="17">Belongs to the NnrD/CARKD family.</text>
</comment>
<feature type="binding site" evidence="17">
    <location>
        <position position="263"/>
    </location>
    <ligand>
        <name>(6S)-NADPHX</name>
        <dbReference type="ChEBI" id="CHEBI:64076"/>
    </ligand>
</feature>
<evidence type="ECO:0000313" key="23">
    <source>
        <dbReference type="Proteomes" id="UP000295788"/>
    </source>
</evidence>
<comment type="catalytic activity">
    <reaction evidence="16 17 19">
        <text>(6S)-NADPHX + ADP = AMP + phosphate + NADPH + H(+)</text>
        <dbReference type="Rhea" id="RHEA:32235"/>
        <dbReference type="ChEBI" id="CHEBI:15378"/>
        <dbReference type="ChEBI" id="CHEBI:43474"/>
        <dbReference type="ChEBI" id="CHEBI:57783"/>
        <dbReference type="ChEBI" id="CHEBI:64076"/>
        <dbReference type="ChEBI" id="CHEBI:456215"/>
        <dbReference type="ChEBI" id="CHEBI:456216"/>
        <dbReference type="EC" id="4.2.1.136"/>
    </reaction>
</comment>
<dbReference type="NCBIfam" id="TIGR00196">
    <property type="entry name" value="yjeF_cterm"/>
    <property type="match status" value="1"/>
</dbReference>
<comment type="similarity">
    <text evidence="4 19">In the C-terminal section; belongs to the NnrD/CARKD family.</text>
</comment>
<evidence type="ECO:0000256" key="4">
    <source>
        <dbReference type="ARBA" id="ARBA00009524"/>
    </source>
</evidence>
<dbReference type="GO" id="GO:0005524">
    <property type="term" value="F:ATP binding"/>
    <property type="evidence" value="ECO:0007669"/>
    <property type="project" value="UniProtKB-UniRule"/>
</dbReference>
<evidence type="ECO:0000256" key="8">
    <source>
        <dbReference type="ARBA" id="ARBA00022857"/>
    </source>
</evidence>
<dbReference type="Pfam" id="PF01256">
    <property type="entry name" value="Carb_kinase"/>
    <property type="match status" value="1"/>
</dbReference>
<protein>
    <recommendedName>
        <fullName evidence="19">Bifunctional NAD(P)H-hydrate repair enzyme</fullName>
    </recommendedName>
    <alternativeName>
        <fullName evidence="19">Nicotinamide nucleotide repair protein</fullName>
    </alternativeName>
    <domain>
        <recommendedName>
            <fullName evidence="19">ADP-dependent (S)-NAD(P)H-hydrate dehydratase</fullName>
            <ecNumber evidence="19">4.2.1.136</ecNumber>
        </recommendedName>
        <alternativeName>
            <fullName evidence="19">ADP-dependent NAD(P)HX dehydratase</fullName>
        </alternativeName>
    </domain>
    <domain>
        <recommendedName>
            <fullName evidence="19">NAD(P)H-hydrate epimerase</fullName>
            <ecNumber evidence="19">5.1.99.6</ecNumber>
        </recommendedName>
    </domain>
</protein>
<evidence type="ECO:0000256" key="14">
    <source>
        <dbReference type="ARBA" id="ARBA00025153"/>
    </source>
</evidence>
<evidence type="ECO:0000256" key="10">
    <source>
        <dbReference type="ARBA" id="ARBA00023027"/>
    </source>
</evidence>
<keyword evidence="5 18" id="KW-0479">Metal-binding</keyword>
<keyword evidence="9 18" id="KW-0630">Potassium</keyword>
<dbReference type="InterPro" id="IPR000631">
    <property type="entry name" value="CARKD"/>
</dbReference>
<dbReference type="GO" id="GO:0046496">
    <property type="term" value="P:nicotinamide nucleotide metabolic process"/>
    <property type="evidence" value="ECO:0007669"/>
    <property type="project" value="UniProtKB-UniRule"/>
</dbReference>
<dbReference type="AlphaFoldDB" id="A0A4R3K6D6"/>
<feature type="binding site" evidence="18">
    <location>
        <position position="128"/>
    </location>
    <ligand>
        <name>K(+)</name>
        <dbReference type="ChEBI" id="CHEBI:29103"/>
    </ligand>
</feature>
<feature type="binding site" evidence="18">
    <location>
        <position position="161"/>
    </location>
    <ligand>
        <name>(6S)-NADPHX</name>
        <dbReference type="ChEBI" id="CHEBI:64076"/>
    </ligand>
</feature>
<keyword evidence="13" id="KW-0511">Multifunctional enzyme</keyword>
<dbReference type="PROSITE" id="PS51383">
    <property type="entry name" value="YJEF_C_3"/>
    <property type="match status" value="1"/>
</dbReference>
<comment type="caution">
    <text evidence="22">The sequence shown here is derived from an EMBL/GenBank/DDBJ whole genome shotgun (WGS) entry which is preliminary data.</text>
</comment>
<dbReference type="CDD" id="cd01171">
    <property type="entry name" value="YXKO-related"/>
    <property type="match status" value="1"/>
</dbReference>
<comment type="catalytic activity">
    <reaction evidence="1 18 19">
        <text>(6R)-NADHX = (6S)-NADHX</text>
        <dbReference type="Rhea" id="RHEA:32215"/>
        <dbReference type="ChEBI" id="CHEBI:64074"/>
        <dbReference type="ChEBI" id="CHEBI:64075"/>
        <dbReference type="EC" id="5.1.99.6"/>
    </reaction>
</comment>
<dbReference type="OrthoDB" id="9806925at2"/>
<dbReference type="HAMAP" id="MF_01965">
    <property type="entry name" value="NADHX_dehydratase"/>
    <property type="match status" value="1"/>
</dbReference>
<comment type="catalytic activity">
    <reaction evidence="15 17 19">
        <text>(6S)-NADHX + ADP = AMP + phosphate + NADH + H(+)</text>
        <dbReference type="Rhea" id="RHEA:32223"/>
        <dbReference type="ChEBI" id="CHEBI:15378"/>
        <dbReference type="ChEBI" id="CHEBI:43474"/>
        <dbReference type="ChEBI" id="CHEBI:57945"/>
        <dbReference type="ChEBI" id="CHEBI:64074"/>
        <dbReference type="ChEBI" id="CHEBI:456215"/>
        <dbReference type="ChEBI" id="CHEBI:456216"/>
        <dbReference type="EC" id="4.2.1.136"/>
    </reaction>
</comment>
<dbReference type="PROSITE" id="PS01050">
    <property type="entry name" value="YJEF_C_2"/>
    <property type="match status" value="1"/>
</dbReference>
<keyword evidence="6 17" id="KW-0547">Nucleotide-binding</keyword>
<dbReference type="Gene3D" id="3.40.1190.20">
    <property type="match status" value="1"/>
</dbReference>
<dbReference type="InterPro" id="IPR030677">
    <property type="entry name" value="Nnr"/>
</dbReference>
<dbReference type="Gene3D" id="3.40.50.10260">
    <property type="entry name" value="YjeF N-terminal domain"/>
    <property type="match status" value="1"/>
</dbReference>
<feature type="binding site" evidence="17">
    <location>
        <position position="385"/>
    </location>
    <ligand>
        <name>(6S)-NADPHX</name>
        <dbReference type="ChEBI" id="CHEBI:64076"/>
    </ligand>
</feature>
<evidence type="ECO:0000256" key="7">
    <source>
        <dbReference type="ARBA" id="ARBA00022840"/>
    </source>
</evidence>
<feature type="binding site" evidence="17">
    <location>
        <position position="334"/>
    </location>
    <ligand>
        <name>(6S)-NADPHX</name>
        <dbReference type="ChEBI" id="CHEBI:64076"/>
    </ligand>
</feature>
<dbReference type="Proteomes" id="UP000295788">
    <property type="component" value="Unassembled WGS sequence"/>
</dbReference>
<evidence type="ECO:0000259" key="21">
    <source>
        <dbReference type="PROSITE" id="PS51385"/>
    </source>
</evidence>
<dbReference type="InterPro" id="IPR029056">
    <property type="entry name" value="Ribokinase-like"/>
</dbReference>
<comment type="catalytic activity">
    <reaction evidence="2 18 19">
        <text>(6R)-NADPHX = (6S)-NADPHX</text>
        <dbReference type="Rhea" id="RHEA:32227"/>
        <dbReference type="ChEBI" id="CHEBI:64076"/>
        <dbReference type="ChEBI" id="CHEBI:64077"/>
        <dbReference type="EC" id="5.1.99.6"/>
    </reaction>
</comment>
<dbReference type="Pfam" id="PF03853">
    <property type="entry name" value="YjeF_N"/>
    <property type="match status" value="1"/>
</dbReference>
<name>A0A4R3K6D6_9BACI</name>
<dbReference type="NCBIfam" id="TIGR00197">
    <property type="entry name" value="yjeF_nterm"/>
    <property type="match status" value="1"/>
</dbReference>
<evidence type="ECO:0000256" key="16">
    <source>
        <dbReference type="ARBA" id="ARBA00049209"/>
    </source>
</evidence>
<evidence type="ECO:0000256" key="17">
    <source>
        <dbReference type="HAMAP-Rule" id="MF_01965"/>
    </source>
</evidence>
<feature type="binding site" evidence="17">
    <location>
        <position position="451"/>
    </location>
    <ligand>
        <name>AMP</name>
        <dbReference type="ChEBI" id="CHEBI:456215"/>
    </ligand>
</feature>
<dbReference type="InterPro" id="IPR004443">
    <property type="entry name" value="YjeF_N_dom"/>
</dbReference>
<dbReference type="GO" id="GO:0052855">
    <property type="term" value="F:ADP-dependent NAD(P)H-hydrate dehydratase activity"/>
    <property type="evidence" value="ECO:0007669"/>
    <property type="project" value="UniProtKB-UniRule"/>
</dbReference>
<comment type="cofactor">
    <cofactor evidence="18 19">
        <name>K(+)</name>
        <dbReference type="ChEBI" id="CHEBI:29103"/>
    </cofactor>
    <text evidence="18 19">Binds 1 potassium ion per subunit.</text>
</comment>